<evidence type="ECO:0000313" key="2">
    <source>
        <dbReference type="EMBL" id="CAI9612034.1"/>
    </source>
</evidence>
<feature type="non-terminal residue" evidence="2">
    <location>
        <position position="1"/>
    </location>
</feature>
<reference evidence="2" key="1">
    <citation type="submission" date="2023-05" db="EMBL/GenBank/DDBJ databases">
        <authorList>
            <person name="Stuckert A."/>
        </authorList>
    </citation>
    <scope>NUCLEOTIDE SEQUENCE</scope>
</reference>
<comment type="caution">
    <text evidence="2">The sequence shown here is derived from an EMBL/GenBank/DDBJ whole genome shotgun (WGS) entry which is preliminary data.</text>
</comment>
<proteinExistence type="predicted"/>
<dbReference type="Proteomes" id="UP001162483">
    <property type="component" value="Unassembled WGS sequence"/>
</dbReference>
<feature type="coiled-coil region" evidence="1">
    <location>
        <begin position="11"/>
        <end position="79"/>
    </location>
</feature>
<accession>A0ABN9GT36</accession>
<keyword evidence="3" id="KW-1185">Reference proteome</keyword>
<keyword evidence="1" id="KW-0175">Coiled coil</keyword>
<evidence type="ECO:0000256" key="1">
    <source>
        <dbReference type="SAM" id="Coils"/>
    </source>
</evidence>
<feature type="non-terminal residue" evidence="2">
    <location>
        <position position="167"/>
    </location>
</feature>
<evidence type="ECO:0000313" key="3">
    <source>
        <dbReference type="Proteomes" id="UP001162483"/>
    </source>
</evidence>
<gene>
    <name evidence="2" type="ORF">SPARVUS_LOCUS14639184</name>
</gene>
<protein>
    <submittedName>
        <fullName evidence="2">Uncharacterized protein</fullName>
    </submittedName>
</protein>
<organism evidence="2 3">
    <name type="scientific">Staurois parvus</name>
    <dbReference type="NCBI Taxonomy" id="386267"/>
    <lineage>
        <taxon>Eukaryota</taxon>
        <taxon>Metazoa</taxon>
        <taxon>Chordata</taxon>
        <taxon>Craniata</taxon>
        <taxon>Vertebrata</taxon>
        <taxon>Euteleostomi</taxon>
        <taxon>Amphibia</taxon>
        <taxon>Batrachia</taxon>
        <taxon>Anura</taxon>
        <taxon>Neobatrachia</taxon>
        <taxon>Ranoidea</taxon>
        <taxon>Ranidae</taxon>
        <taxon>Staurois</taxon>
    </lineage>
</organism>
<dbReference type="EMBL" id="CATNWA010019217">
    <property type="protein sequence ID" value="CAI9612034.1"/>
    <property type="molecule type" value="Genomic_DNA"/>
</dbReference>
<sequence length="167" mass="19031">QVAKILNTESLEEAQELLLHYENNVKKIRSKKQDVQLQITRAKQIQTEKGLSRDVKDELMKMEAETENVETALVQQEADLKDTIHNWEMIETGKKSIAQYLNQIGPTLERSLTFGTLENVTLELLQAKELCKKSEDLSVQAESLVKKSSDIRLGEKSKHNLLLGKTK</sequence>
<name>A0ABN9GT36_9NEOB</name>